<evidence type="ECO:0000313" key="1">
    <source>
        <dbReference type="EMBL" id="MBB5492536.1"/>
    </source>
</evidence>
<dbReference type="RefSeq" id="WP_184365970.1">
    <property type="nucleotide sequence ID" value="NZ_BAAAKM010000033.1"/>
</dbReference>
<evidence type="ECO:0000313" key="2">
    <source>
        <dbReference type="Proteomes" id="UP000579647"/>
    </source>
</evidence>
<gene>
    <name evidence="1" type="ORF">HNR07_003673</name>
</gene>
<dbReference type="AlphaFoldDB" id="A0A840WLH6"/>
<proteinExistence type="predicted"/>
<organism evidence="1 2">
    <name type="scientific">Nocardiopsis metallicus</name>
    <dbReference type="NCBI Taxonomy" id="179819"/>
    <lineage>
        <taxon>Bacteria</taxon>
        <taxon>Bacillati</taxon>
        <taxon>Actinomycetota</taxon>
        <taxon>Actinomycetes</taxon>
        <taxon>Streptosporangiales</taxon>
        <taxon>Nocardiopsidaceae</taxon>
        <taxon>Nocardiopsis</taxon>
    </lineage>
</organism>
<keyword evidence="2" id="KW-1185">Reference proteome</keyword>
<comment type="caution">
    <text evidence="1">The sequence shown here is derived from an EMBL/GenBank/DDBJ whole genome shotgun (WGS) entry which is preliminary data.</text>
</comment>
<dbReference type="EMBL" id="JACHDO010000001">
    <property type="protein sequence ID" value="MBB5492536.1"/>
    <property type="molecule type" value="Genomic_DNA"/>
</dbReference>
<protein>
    <submittedName>
        <fullName evidence="1">Uncharacterized protein</fullName>
    </submittedName>
</protein>
<reference evidence="1 2" key="1">
    <citation type="submission" date="2020-08" db="EMBL/GenBank/DDBJ databases">
        <title>Sequencing the genomes of 1000 actinobacteria strains.</title>
        <authorList>
            <person name="Klenk H.-P."/>
        </authorList>
    </citation>
    <scope>NUCLEOTIDE SEQUENCE [LARGE SCALE GENOMIC DNA]</scope>
    <source>
        <strain evidence="1 2">DSM 44598</strain>
    </source>
</reference>
<name>A0A840WLH6_9ACTN</name>
<sequence length="134" mass="14580">MDTPLDDADLTAFLEGQDSAWLAEQLMLIADEDPITRIRLSAAAGAESAVEEARGAVLARVTGHSPQEAAEDPDDGDPLHRALDLLDDLLDYGFEDEVGDIADEAREVYTLRHGEDDSEHLARLHVLADGEEED</sequence>
<accession>A0A840WLH6</accession>
<dbReference type="Proteomes" id="UP000579647">
    <property type="component" value="Unassembled WGS sequence"/>
</dbReference>